<evidence type="ECO:0000256" key="5">
    <source>
        <dbReference type="ARBA" id="ARBA00023136"/>
    </source>
</evidence>
<dbReference type="InterPro" id="IPR051401">
    <property type="entry name" value="GtrA_CellWall_Glycosyl"/>
</dbReference>
<keyword evidence="4 6" id="KW-1133">Transmembrane helix</keyword>
<gene>
    <name evidence="8" type="ORF">MNBD_GAMMA05-2478</name>
</gene>
<keyword evidence="5 6" id="KW-0472">Membrane</keyword>
<evidence type="ECO:0000256" key="2">
    <source>
        <dbReference type="ARBA" id="ARBA00009399"/>
    </source>
</evidence>
<evidence type="ECO:0000259" key="7">
    <source>
        <dbReference type="Pfam" id="PF04138"/>
    </source>
</evidence>
<dbReference type="InterPro" id="IPR007267">
    <property type="entry name" value="GtrA_DPMS_TM"/>
</dbReference>
<dbReference type="EMBL" id="UOFE01000048">
    <property type="protein sequence ID" value="VAW55446.1"/>
    <property type="molecule type" value="Genomic_DNA"/>
</dbReference>
<comment type="similarity">
    <text evidence="2">Belongs to the GtrA family.</text>
</comment>
<organism evidence="8">
    <name type="scientific">hydrothermal vent metagenome</name>
    <dbReference type="NCBI Taxonomy" id="652676"/>
    <lineage>
        <taxon>unclassified sequences</taxon>
        <taxon>metagenomes</taxon>
        <taxon>ecological metagenomes</taxon>
    </lineage>
</organism>
<evidence type="ECO:0000256" key="6">
    <source>
        <dbReference type="SAM" id="Phobius"/>
    </source>
</evidence>
<feature type="domain" description="GtrA/DPMS transmembrane" evidence="7">
    <location>
        <begin position="18"/>
        <end position="131"/>
    </location>
</feature>
<dbReference type="AlphaFoldDB" id="A0A3B0XFR8"/>
<feature type="transmembrane region" description="Helical" evidence="6">
    <location>
        <begin position="79"/>
        <end position="100"/>
    </location>
</feature>
<dbReference type="PANTHER" id="PTHR38459">
    <property type="entry name" value="PROPHAGE BACTOPRENOL-LINKED GLUCOSE TRANSLOCASE HOMOLOG"/>
    <property type="match status" value="1"/>
</dbReference>
<evidence type="ECO:0000256" key="1">
    <source>
        <dbReference type="ARBA" id="ARBA00004141"/>
    </source>
</evidence>
<keyword evidence="3 6" id="KW-0812">Transmembrane</keyword>
<dbReference type="PANTHER" id="PTHR38459:SF1">
    <property type="entry name" value="PROPHAGE BACTOPRENOL-LINKED GLUCOSE TRANSLOCASE HOMOLOG"/>
    <property type="match status" value="1"/>
</dbReference>
<dbReference type="GO" id="GO:0000271">
    <property type="term" value="P:polysaccharide biosynthetic process"/>
    <property type="evidence" value="ECO:0007669"/>
    <property type="project" value="InterPro"/>
</dbReference>
<feature type="transmembrane region" description="Helical" evidence="6">
    <location>
        <begin position="21"/>
        <end position="43"/>
    </location>
</feature>
<evidence type="ECO:0000256" key="4">
    <source>
        <dbReference type="ARBA" id="ARBA00022989"/>
    </source>
</evidence>
<feature type="transmembrane region" description="Helical" evidence="6">
    <location>
        <begin position="49"/>
        <end position="67"/>
    </location>
</feature>
<sequence length="134" mass="14749">MKQNQASGRAIEAKYIARYTGSGVANTVVGFFVILSAMAVGFSPVISNVAGYAIGFILGFVLSKKFIFRSDGHFLTESVRYLLAFIVSFFLNLLVLHLAITYLSIHAVASQLIAAVAYTICMYILTRFFVFDIE</sequence>
<protein>
    <recommendedName>
        <fullName evidence="7">GtrA/DPMS transmembrane domain-containing protein</fullName>
    </recommendedName>
</protein>
<reference evidence="8" key="1">
    <citation type="submission" date="2018-06" db="EMBL/GenBank/DDBJ databases">
        <authorList>
            <person name="Zhirakovskaya E."/>
        </authorList>
    </citation>
    <scope>NUCLEOTIDE SEQUENCE</scope>
</reference>
<name>A0A3B0XFR8_9ZZZZ</name>
<feature type="transmembrane region" description="Helical" evidence="6">
    <location>
        <begin position="112"/>
        <end position="130"/>
    </location>
</feature>
<accession>A0A3B0XFR8</accession>
<evidence type="ECO:0000256" key="3">
    <source>
        <dbReference type="ARBA" id="ARBA00022692"/>
    </source>
</evidence>
<comment type="subcellular location">
    <subcellularLocation>
        <location evidence="1">Membrane</location>
        <topology evidence="1">Multi-pass membrane protein</topology>
    </subcellularLocation>
</comment>
<evidence type="ECO:0000313" key="8">
    <source>
        <dbReference type="EMBL" id="VAW55446.1"/>
    </source>
</evidence>
<proteinExistence type="inferred from homology"/>
<dbReference type="Pfam" id="PF04138">
    <property type="entry name" value="GtrA_DPMS_TM"/>
    <property type="match status" value="1"/>
</dbReference>
<dbReference type="GO" id="GO:0005886">
    <property type="term" value="C:plasma membrane"/>
    <property type="evidence" value="ECO:0007669"/>
    <property type="project" value="TreeGrafter"/>
</dbReference>